<dbReference type="Gene3D" id="3.40.50.1820">
    <property type="entry name" value="alpha/beta hydrolase"/>
    <property type="match status" value="1"/>
</dbReference>
<gene>
    <name evidence="18" type="ORF">BCR33DRAFT_851970</name>
</gene>
<evidence type="ECO:0000256" key="16">
    <source>
        <dbReference type="SAM" id="Phobius"/>
    </source>
</evidence>
<keyword evidence="7 18" id="KW-0378">Hydrolase</keyword>
<feature type="transmembrane region" description="Helical" evidence="16">
    <location>
        <begin position="21"/>
        <end position="43"/>
    </location>
</feature>
<dbReference type="SUPFAM" id="SSF53474">
    <property type="entry name" value="alpha/beta-Hydrolases"/>
    <property type="match status" value="1"/>
</dbReference>
<evidence type="ECO:0000256" key="8">
    <source>
        <dbReference type="ARBA" id="ARBA00022837"/>
    </source>
</evidence>
<organism evidence="18 19">
    <name type="scientific">Rhizoclosmatium globosum</name>
    <dbReference type="NCBI Taxonomy" id="329046"/>
    <lineage>
        <taxon>Eukaryota</taxon>
        <taxon>Fungi</taxon>
        <taxon>Fungi incertae sedis</taxon>
        <taxon>Chytridiomycota</taxon>
        <taxon>Chytridiomycota incertae sedis</taxon>
        <taxon>Chytridiomycetes</taxon>
        <taxon>Chytridiales</taxon>
        <taxon>Chytriomycetaceae</taxon>
        <taxon>Rhizoclosmatium</taxon>
    </lineage>
</organism>
<dbReference type="OrthoDB" id="438440at2759"/>
<keyword evidence="10 16" id="KW-1133">Transmembrane helix</keyword>
<comment type="cofactor">
    <cofactor evidence="1">
        <name>Ca(2+)</name>
        <dbReference type="ChEBI" id="CHEBI:29108"/>
    </cofactor>
</comment>
<evidence type="ECO:0000313" key="19">
    <source>
        <dbReference type="Proteomes" id="UP000193642"/>
    </source>
</evidence>
<accession>A0A1Y2C4K9</accession>
<sequence length="752" mass="84296">MGRLKLFNRSVHLAPDDVYVPGIYGLISHSIWLILTSIAYAALRNECNVSSVLLDYLLILIFALSASVILDAIIINLSMSGTVAREGLRQYVGRVVQISFLLRVWELGMSSYGIYVTYGPENYLQPVDTPDCKRTPDLNIPTIIQIVVVWSFTAMIFYFLTMGVLLANSDHKSGGKVDRHAKLWQSRLNFALGTGGLVESTILQDLSSDLAEFFKDFDWAPSDVALAEAHGEDEGRRTIFMNGRKPTFMDPKPKTPSKKASNPQAKIPSPNTPLKPFQFRKQRQLGHHRRPQPFNNGTIHREDIDDILHFARYAKIVYTPDEVNQVYSDRLRFHSSANNLYQAPYLIIHDAETDSLVIAIRGTQTPTDILVDLELEGKGDGEEVHYAHVGFMKTARNVVDDIRELGILGPLLNQPGSKFYGCGLVVTGHSLGAGVAALVAHFLRSEFPSTCCYAYEAPGCVVSGKAAKYFEQFCTSVVMGDDVVARLSRNTIELLKFDIIRQLENCHEPKWKVLSSVMGIRLGCGSKKVGSDKDNLLIRTTTVGRLDSVTLDTLKRKAVSFRAGMGTEENPFAELELPAPPMYIPGKILHIEKLRRPPLKLNQKFTQQIQRLKTAARMDSGSRHDSDISRKAIDCRVATVESAIIEEESDVIDDEKESLPNRTDTIQTQFNPTENEFVHDKQAPTVMDTKLNVLDGSNQYRKYHYVPRWARKEEFQEIIISRSMFSDHSPFEVLEEFQNAPAGSVIGVVTRD</sequence>
<reference evidence="18 19" key="1">
    <citation type="submission" date="2016-07" db="EMBL/GenBank/DDBJ databases">
        <title>Pervasive Adenine N6-methylation of Active Genes in Fungi.</title>
        <authorList>
            <consortium name="DOE Joint Genome Institute"/>
            <person name="Mondo S.J."/>
            <person name="Dannebaum R.O."/>
            <person name="Kuo R.C."/>
            <person name="Labutti K."/>
            <person name="Haridas S."/>
            <person name="Kuo A."/>
            <person name="Salamov A."/>
            <person name="Ahrendt S.R."/>
            <person name="Lipzen A."/>
            <person name="Sullivan W."/>
            <person name="Andreopoulos W.B."/>
            <person name="Clum A."/>
            <person name="Lindquist E."/>
            <person name="Daum C."/>
            <person name="Ramamoorthy G.K."/>
            <person name="Gryganskyi A."/>
            <person name="Culley D."/>
            <person name="Magnuson J.K."/>
            <person name="James T.Y."/>
            <person name="O'Malley M.A."/>
            <person name="Stajich J.E."/>
            <person name="Spatafora J.W."/>
            <person name="Visel A."/>
            <person name="Grigoriev I.V."/>
        </authorList>
    </citation>
    <scope>NUCLEOTIDE SEQUENCE [LARGE SCALE GENOMIC DNA]</scope>
    <source>
        <strain evidence="18 19">JEL800</strain>
    </source>
</reference>
<keyword evidence="8" id="KW-0106">Calcium</keyword>
<feature type="transmembrane region" description="Helical" evidence="16">
    <location>
        <begin position="143"/>
        <end position="167"/>
    </location>
</feature>
<comment type="subcellular location">
    <subcellularLocation>
        <location evidence="2">Cell membrane</location>
        <topology evidence="2">Multi-pass membrane protein</topology>
    </subcellularLocation>
</comment>
<dbReference type="Proteomes" id="UP000193642">
    <property type="component" value="Unassembled WGS sequence"/>
</dbReference>
<dbReference type="GO" id="GO:0046872">
    <property type="term" value="F:metal ion binding"/>
    <property type="evidence" value="ECO:0007669"/>
    <property type="project" value="UniProtKB-KW"/>
</dbReference>
<keyword evidence="9" id="KW-0442">Lipid degradation</keyword>
<dbReference type="InterPro" id="IPR029058">
    <property type="entry name" value="AB_hydrolase_fold"/>
</dbReference>
<evidence type="ECO:0000256" key="7">
    <source>
        <dbReference type="ARBA" id="ARBA00022801"/>
    </source>
</evidence>
<evidence type="ECO:0000256" key="14">
    <source>
        <dbReference type="ARBA" id="ARBA00026104"/>
    </source>
</evidence>
<dbReference type="EC" id="3.1.1.116" evidence="14"/>
<keyword evidence="11" id="KW-0443">Lipid metabolism</keyword>
<feature type="transmembrane region" description="Helical" evidence="16">
    <location>
        <begin position="55"/>
        <end position="79"/>
    </location>
</feature>
<dbReference type="GO" id="GO:0016298">
    <property type="term" value="F:lipase activity"/>
    <property type="evidence" value="ECO:0007669"/>
    <property type="project" value="TreeGrafter"/>
</dbReference>
<evidence type="ECO:0000256" key="12">
    <source>
        <dbReference type="ARBA" id="ARBA00023136"/>
    </source>
</evidence>
<dbReference type="Pfam" id="PF01764">
    <property type="entry name" value="Lipase_3"/>
    <property type="match status" value="1"/>
</dbReference>
<keyword evidence="12 16" id="KW-0472">Membrane</keyword>
<evidence type="ECO:0000256" key="10">
    <source>
        <dbReference type="ARBA" id="ARBA00022989"/>
    </source>
</evidence>
<evidence type="ECO:0000256" key="11">
    <source>
        <dbReference type="ARBA" id="ARBA00023098"/>
    </source>
</evidence>
<dbReference type="PANTHER" id="PTHR45792">
    <property type="entry name" value="DIACYLGLYCEROL LIPASE HOMOLOG-RELATED"/>
    <property type="match status" value="1"/>
</dbReference>
<dbReference type="InterPro" id="IPR052214">
    <property type="entry name" value="DAG_Lipase-Related"/>
</dbReference>
<evidence type="ECO:0000256" key="3">
    <source>
        <dbReference type="ARBA" id="ARBA00022475"/>
    </source>
</evidence>
<dbReference type="GO" id="GO:0019369">
    <property type="term" value="P:arachidonate metabolic process"/>
    <property type="evidence" value="ECO:0007669"/>
    <property type="project" value="TreeGrafter"/>
</dbReference>
<evidence type="ECO:0000256" key="5">
    <source>
        <dbReference type="ARBA" id="ARBA00022692"/>
    </source>
</evidence>
<keyword evidence="6" id="KW-0479">Metal-binding</keyword>
<evidence type="ECO:0000259" key="17">
    <source>
        <dbReference type="Pfam" id="PF01764"/>
    </source>
</evidence>
<dbReference type="InterPro" id="IPR002921">
    <property type="entry name" value="Fungal_lipase-type"/>
</dbReference>
<evidence type="ECO:0000256" key="2">
    <source>
        <dbReference type="ARBA" id="ARBA00004651"/>
    </source>
</evidence>
<dbReference type="GO" id="GO:0005886">
    <property type="term" value="C:plasma membrane"/>
    <property type="evidence" value="ECO:0007669"/>
    <property type="project" value="UniProtKB-SubCell"/>
</dbReference>
<comment type="catalytic activity">
    <reaction evidence="13">
        <text>a 1,2-diacyl-sn-glycerol + H2O = a 2-acylglycerol + a fatty acid + H(+)</text>
        <dbReference type="Rhea" id="RHEA:33275"/>
        <dbReference type="ChEBI" id="CHEBI:15377"/>
        <dbReference type="ChEBI" id="CHEBI:15378"/>
        <dbReference type="ChEBI" id="CHEBI:17389"/>
        <dbReference type="ChEBI" id="CHEBI:17815"/>
        <dbReference type="ChEBI" id="CHEBI:28868"/>
        <dbReference type="EC" id="3.1.1.116"/>
    </reaction>
    <physiologicalReaction direction="left-to-right" evidence="13">
        <dbReference type="Rhea" id="RHEA:33276"/>
    </physiologicalReaction>
</comment>
<keyword evidence="4" id="KW-0597">Phosphoprotein</keyword>
<dbReference type="EMBL" id="MCGO01000030">
    <property type="protein sequence ID" value="ORY41963.1"/>
    <property type="molecule type" value="Genomic_DNA"/>
</dbReference>
<evidence type="ECO:0000256" key="6">
    <source>
        <dbReference type="ARBA" id="ARBA00022723"/>
    </source>
</evidence>
<keyword evidence="3" id="KW-1003">Cell membrane</keyword>
<dbReference type="GO" id="GO:0046340">
    <property type="term" value="P:diacylglycerol catabolic process"/>
    <property type="evidence" value="ECO:0007669"/>
    <property type="project" value="TreeGrafter"/>
</dbReference>
<evidence type="ECO:0000256" key="15">
    <source>
        <dbReference type="SAM" id="MobiDB-lite"/>
    </source>
</evidence>
<evidence type="ECO:0000256" key="1">
    <source>
        <dbReference type="ARBA" id="ARBA00001913"/>
    </source>
</evidence>
<dbReference type="CDD" id="cd00519">
    <property type="entry name" value="Lipase_3"/>
    <property type="match status" value="1"/>
</dbReference>
<proteinExistence type="predicted"/>
<feature type="region of interest" description="Disordered" evidence="15">
    <location>
        <begin position="242"/>
        <end position="276"/>
    </location>
</feature>
<dbReference type="AlphaFoldDB" id="A0A1Y2C4K9"/>
<evidence type="ECO:0000256" key="9">
    <source>
        <dbReference type="ARBA" id="ARBA00022963"/>
    </source>
</evidence>
<feature type="domain" description="Fungal lipase-type" evidence="17">
    <location>
        <begin position="357"/>
        <end position="488"/>
    </location>
</feature>
<evidence type="ECO:0000256" key="4">
    <source>
        <dbReference type="ARBA" id="ARBA00022553"/>
    </source>
</evidence>
<keyword evidence="19" id="KW-1185">Reference proteome</keyword>
<dbReference type="PANTHER" id="PTHR45792:SF8">
    <property type="entry name" value="DIACYLGLYCEROL LIPASE-ALPHA"/>
    <property type="match status" value="1"/>
</dbReference>
<evidence type="ECO:0000313" key="18">
    <source>
        <dbReference type="EMBL" id="ORY41963.1"/>
    </source>
</evidence>
<evidence type="ECO:0000256" key="13">
    <source>
        <dbReference type="ARBA" id="ARBA00024531"/>
    </source>
</evidence>
<comment type="caution">
    <text evidence="18">The sequence shown here is derived from an EMBL/GenBank/DDBJ whole genome shotgun (WGS) entry which is preliminary data.</text>
</comment>
<keyword evidence="5 16" id="KW-0812">Transmembrane</keyword>
<name>A0A1Y2C4K9_9FUNG</name>
<protein>
    <recommendedName>
        <fullName evidence="14">sn-1-specific diacylglycerol lipase</fullName>
        <ecNumber evidence="14">3.1.1.116</ecNumber>
    </recommendedName>
</protein>